<proteinExistence type="predicted"/>
<evidence type="ECO:0000313" key="4">
    <source>
        <dbReference type="Proteomes" id="UP000024635"/>
    </source>
</evidence>
<name>A0A016U3E4_9BILA</name>
<dbReference type="EMBL" id="JARK01001395">
    <property type="protein sequence ID" value="EYC09824.1"/>
    <property type="molecule type" value="Genomic_DNA"/>
</dbReference>
<evidence type="ECO:0000259" key="2">
    <source>
        <dbReference type="PROSITE" id="PS51144"/>
    </source>
</evidence>
<evidence type="ECO:0000256" key="1">
    <source>
        <dbReference type="SAM" id="SignalP"/>
    </source>
</evidence>
<protein>
    <recommendedName>
        <fullName evidence="2">Alpha-carbonic anhydrase domain-containing protein</fullName>
    </recommendedName>
</protein>
<dbReference type="OrthoDB" id="429145at2759"/>
<evidence type="ECO:0000313" key="3">
    <source>
        <dbReference type="EMBL" id="EYC09824.1"/>
    </source>
</evidence>
<accession>A0A016U3E4</accession>
<feature type="domain" description="Alpha-carbonic anhydrase" evidence="2">
    <location>
        <begin position="27"/>
        <end position="88"/>
    </location>
</feature>
<comment type="caution">
    <text evidence="3">The sequence shown here is derived from an EMBL/GenBank/DDBJ whole genome shotgun (WGS) entry which is preliminary data.</text>
</comment>
<feature type="signal peptide" evidence="1">
    <location>
        <begin position="1"/>
        <end position="23"/>
    </location>
</feature>
<gene>
    <name evidence="3" type="primary">Acey_s0059.g3069</name>
    <name evidence="3" type="ORF">Y032_0059g3069</name>
</gene>
<dbReference type="PROSITE" id="PS51144">
    <property type="entry name" value="ALPHA_CA_2"/>
    <property type="match status" value="1"/>
</dbReference>
<keyword evidence="4" id="KW-1185">Reference proteome</keyword>
<dbReference type="Gene3D" id="3.10.200.10">
    <property type="entry name" value="Alpha carbonic anhydrase"/>
    <property type="match status" value="1"/>
</dbReference>
<organism evidence="3 4">
    <name type="scientific">Ancylostoma ceylanicum</name>
    <dbReference type="NCBI Taxonomy" id="53326"/>
    <lineage>
        <taxon>Eukaryota</taxon>
        <taxon>Metazoa</taxon>
        <taxon>Ecdysozoa</taxon>
        <taxon>Nematoda</taxon>
        <taxon>Chromadorea</taxon>
        <taxon>Rhabditida</taxon>
        <taxon>Rhabditina</taxon>
        <taxon>Rhabditomorpha</taxon>
        <taxon>Strongyloidea</taxon>
        <taxon>Ancylostomatidae</taxon>
        <taxon>Ancylostomatinae</taxon>
        <taxon>Ancylostoma</taxon>
    </lineage>
</organism>
<feature type="chain" id="PRO_5001488761" description="Alpha-carbonic anhydrase domain-containing protein" evidence="1">
    <location>
        <begin position="24"/>
        <end position="88"/>
    </location>
</feature>
<reference evidence="4" key="1">
    <citation type="journal article" date="2015" name="Nat. Genet.">
        <title>The genome and transcriptome of the zoonotic hookworm Ancylostoma ceylanicum identify infection-specific gene families.</title>
        <authorList>
            <person name="Schwarz E.M."/>
            <person name="Hu Y."/>
            <person name="Antoshechkin I."/>
            <person name="Miller M.M."/>
            <person name="Sternberg P.W."/>
            <person name="Aroian R.V."/>
        </authorList>
    </citation>
    <scope>NUCLEOTIDE SEQUENCE</scope>
    <source>
        <strain evidence="4">HY135</strain>
    </source>
</reference>
<dbReference type="Proteomes" id="UP000024635">
    <property type="component" value="Unassembled WGS sequence"/>
</dbReference>
<dbReference type="SUPFAM" id="SSF51069">
    <property type="entry name" value="Carbonic anhydrase"/>
    <property type="match status" value="1"/>
</dbReference>
<dbReference type="InterPro" id="IPR001148">
    <property type="entry name" value="CA_dom"/>
</dbReference>
<sequence length="88" mass="9965">MLTQYVAARITLLLPFIIEGTRADEGGHWGYGDNNGYNWPKLCVVGLRQSPIDIRVHDVNYVLLDRMEFVHYDHIGPANISNNGHTSK</sequence>
<keyword evidence="1" id="KW-0732">Signal</keyword>
<dbReference type="AlphaFoldDB" id="A0A016U3E4"/>
<dbReference type="Pfam" id="PF00194">
    <property type="entry name" value="Carb_anhydrase"/>
    <property type="match status" value="1"/>
</dbReference>
<dbReference type="InterPro" id="IPR036398">
    <property type="entry name" value="CA_dom_sf"/>
</dbReference>